<dbReference type="Gene3D" id="3.90.950.10">
    <property type="match status" value="1"/>
</dbReference>
<evidence type="ECO:0000256" key="5">
    <source>
        <dbReference type="ARBA" id="ARBA00022801"/>
    </source>
</evidence>
<dbReference type="GO" id="GO:0036222">
    <property type="term" value="F:XTP diphosphatase activity"/>
    <property type="evidence" value="ECO:0007669"/>
    <property type="project" value="UniProtKB-UniRule"/>
</dbReference>
<dbReference type="InterPro" id="IPR002637">
    <property type="entry name" value="RdgB/HAM1"/>
</dbReference>
<dbReference type="GO" id="GO:0005829">
    <property type="term" value="C:cytosol"/>
    <property type="evidence" value="ECO:0007669"/>
    <property type="project" value="TreeGrafter"/>
</dbReference>
<feature type="active site" description="Proton acceptor" evidence="10">
    <location>
        <position position="86"/>
    </location>
</feature>
<feature type="binding site" evidence="10">
    <location>
        <position position="87"/>
    </location>
    <ligand>
        <name>substrate</name>
    </ligand>
</feature>
<keyword evidence="7 10" id="KW-0546">Nucleotide metabolism</keyword>
<accession>A0A1H0D667</accession>
<dbReference type="GO" id="GO:0046872">
    <property type="term" value="F:metal ion binding"/>
    <property type="evidence" value="ECO:0007669"/>
    <property type="project" value="UniProtKB-KW"/>
</dbReference>
<comment type="cofactor">
    <cofactor evidence="10">
        <name>Mg(2+)</name>
        <dbReference type="ChEBI" id="CHEBI:18420"/>
    </cofactor>
    <text evidence="10">Binds 1 Mg(2+) ion per subunit.</text>
</comment>
<dbReference type="GO" id="GO:0000166">
    <property type="term" value="F:nucleotide binding"/>
    <property type="evidence" value="ECO:0007669"/>
    <property type="project" value="UniProtKB-KW"/>
</dbReference>
<comment type="subunit">
    <text evidence="2 10">Homodimer.</text>
</comment>
<evidence type="ECO:0000256" key="7">
    <source>
        <dbReference type="ARBA" id="ARBA00023080"/>
    </source>
</evidence>
<sequence>MTPSSTTQGSTLRLDPANGPLLVASHNESKIREFRELLAPVGFEVVSAADKGLPEPDETGGTFEENAAIKALAAARATGLLALSDDSGLAVDALGGDPGIYSARWAGPAKDFTMAMRQVEEKLQAAGAAAPERRTARFVAVLCLAAPTGETEFFRGEIEGTVVWPPRGALGFGYDPLFLPAGETRTFGEMSSDEKHGWRPGQDTALSHRARAFQLFAARALGVR</sequence>
<gene>
    <name evidence="12" type="ORF">SAMN05192530_101619</name>
</gene>
<dbReference type="SUPFAM" id="SSF52972">
    <property type="entry name" value="ITPase-like"/>
    <property type="match status" value="1"/>
</dbReference>
<dbReference type="HAMAP" id="MF_01405">
    <property type="entry name" value="Non_canon_purine_NTPase"/>
    <property type="match status" value="1"/>
</dbReference>
<dbReference type="NCBIfam" id="TIGR00042">
    <property type="entry name" value="RdgB/HAM1 family non-canonical purine NTP pyrophosphatase"/>
    <property type="match status" value="1"/>
</dbReference>
<evidence type="ECO:0000256" key="1">
    <source>
        <dbReference type="ARBA" id="ARBA00008023"/>
    </source>
</evidence>
<dbReference type="GO" id="GO:0017111">
    <property type="term" value="F:ribonucleoside triphosphate phosphatase activity"/>
    <property type="evidence" value="ECO:0007669"/>
    <property type="project" value="InterPro"/>
</dbReference>
<keyword evidence="13" id="KW-1185">Reference proteome</keyword>
<dbReference type="GO" id="GO:0035870">
    <property type="term" value="F:dITP diphosphatase activity"/>
    <property type="evidence" value="ECO:0007669"/>
    <property type="project" value="UniProtKB-UniRule"/>
</dbReference>
<dbReference type="STRING" id="1166073.SAMN05192530_101619"/>
<feature type="binding site" evidence="10">
    <location>
        <position position="86"/>
    </location>
    <ligand>
        <name>Mg(2+)</name>
        <dbReference type="ChEBI" id="CHEBI:18420"/>
    </ligand>
</feature>
<proteinExistence type="inferred from homology"/>
<dbReference type="GO" id="GO:0036220">
    <property type="term" value="F:ITP diphosphatase activity"/>
    <property type="evidence" value="ECO:0007669"/>
    <property type="project" value="UniProtKB-UniRule"/>
</dbReference>
<dbReference type="PANTHER" id="PTHR11067">
    <property type="entry name" value="INOSINE TRIPHOSPHATE PYROPHOSPHATASE/HAM1 PROTEIN"/>
    <property type="match status" value="1"/>
</dbReference>
<name>A0A1H0D667_9HYPH</name>
<dbReference type="CDD" id="cd00515">
    <property type="entry name" value="HAM1"/>
    <property type="match status" value="1"/>
</dbReference>
<dbReference type="InterPro" id="IPR029001">
    <property type="entry name" value="ITPase-like_fam"/>
</dbReference>
<dbReference type="InterPro" id="IPR020922">
    <property type="entry name" value="dITP/XTP_pyrophosphatase"/>
</dbReference>
<reference evidence="12 13" key="1">
    <citation type="submission" date="2016-10" db="EMBL/GenBank/DDBJ databases">
        <authorList>
            <person name="de Groot N.N."/>
        </authorList>
    </citation>
    <scope>NUCLEOTIDE SEQUENCE [LARGE SCALE GENOMIC DNA]</scope>
    <source>
        <strain evidence="13">L7-484,KACC 16230,DSM 25025</strain>
    </source>
</reference>
<evidence type="ECO:0000256" key="4">
    <source>
        <dbReference type="ARBA" id="ARBA00022741"/>
    </source>
</evidence>
<dbReference type="FunFam" id="3.90.950.10:FF:000001">
    <property type="entry name" value="dITP/XTP pyrophosphatase"/>
    <property type="match status" value="1"/>
</dbReference>
<dbReference type="OrthoDB" id="9807456at2"/>
<dbReference type="GO" id="GO:0009146">
    <property type="term" value="P:purine nucleoside triphosphate catabolic process"/>
    <property type="evidence" value="ECO:0007669"/>
    <property type="project" value="UniProtKB-UniRule"/>
</dbReference>
<keyword evidence="6 10" id="KW-0460">Magnesium</keyword>
<dbReference type="Pfam" id="PF01725">
    <property type="entry name" value="Ham1p_like"/>
    <property type="match status" value="1"/>
</dbReference>
<comment type="catalytic activity">
    <reaction evidence="9 10">
        <text>XTP + H2O = XMP + diphosphate + H(+)</text>
        <dbReference type="Rhea" id="RHEA:28610"/>
        <dbReference type="ChEBI" id="CHEBI:15377"/>
        <dbReference type="ChEBI" id="CHEBI:15378"/>
        <dbReference type="ChEBI" id="CHEBI:33019"/>
        <dbReference type="ChEBI" id="CHEBI:57464"/>
        <dbReference type="ChEBI" id="CHEBI:61314"/>
        <dbReference type="EC" id="3.6.1.66"/>
    </reaction>
</comment>
<feature type="binding site" evidence="10">
    <location>
        <position position="57"/>
    </location>
    <ligand>
        <name>Mg(2+)</name>
        <dbReference type="ChEBI" id="CHEBI:18420"/>
    </ligand>
</feature>
<evidence type="ECO:0000256" key="3">
    <source>
        <dbReference type="ARBA" id="ARBA00022723"/>
    </source>
</evidence>
<evidence type="ECO:0000313" key="12">
    <source>
        <dbReference type="EMBL" id="SDN65670.1"/>
    </source>
</evidence>
<keyword evidence="4 10" id="KW-0547">Nucleotide-binding</keyword>
<feature type="binding site" evidence="10">
    <location>
        <begin position="25"/>
        <end position="30"/>
    </location>
    <ligand>
        <name>substrate</name>
    </ligand>
</feature>
<evidence type="ECO:0000256" key="6">
    <source>
        <dbReference type="ARBA" id="ARBA00022842"/>
    </source>
</evidence>
<evidence type="ECO:0000256" key="10">
    <source>
        <dbReference type="HAMAP-Rule" id="MF_01405"/>
    </source>
</evidence>
<comment type="catalytic activity">
    <reaction evidence="8 10">
        <text>dITP + H2O = dIMP + diphosphate + H(+)</text>
        <dbReference type="Rhea" id="RHEA:28342"/>
        <dbReference type="ChEBI" id="CHEBI:15377"/>
        <dbReference type="ChEBI" id="CHEBI:15378"/>
        <dbReference type="ChEBI" id="CHEBI:33019"/>
        <dbReference type="ChEBI" id="CHEBI:61194"/>
        <dbReference type="ChEBI" id="CHEBI:61382"/>
        <dbReference type="EC" id="3.6.1.66"/>
    </reaction>
</comment>
<organism evidence="12 13">
    <name type="scientific">Aureimonas jatrophae</name>
    <dbReference type="NCBI Taxonomy" id="1166073"/>
    <lineage>
        <taxon>Bacteria</taxon>
        <taxon>Pseudomonadati</taxon>
        <taxon>Pseudomonadota</taxon>
        <taxon>Alphaproteobacteria</taxon>
        <taxon>Hyphomicrobiales</taxon>
        <taxon>Aurantimonadaceae</taxon>
        <taxon>Aureimonas</taxon>
    </lineage>
</organism>
<evidence type="ECO:0000256" key="2">
    <source>
        <dbReference type="ARBA" id="ARBA00011738"/>
    </source>
</evidence>
<comment type="similarity">
    <text evidence="1 10 11">Belongs to the HAM1 NTPase family.</text>
</comment>
<dbReference type="AlphaFoldDB" id="A0A1H0D667"/>
<evidence type="ECO:0000256" key="11">
    <source>
        <dbReference type="RuleBase" id="RU003781"/>
    </source>
</evidence>
<dbReference type="Proteomes" id="UP000198793">
    <property type="component" value="Unassembled WGS sequence"/>
</dbReference>
<evidence type="ECO:0000256" key="9">
    <source>
        <dbReference type="ARBA" id="ARBA00052017"/>
    </source>
</evidence>
<comment type="function">
    <text evidence="10">Pyrophosphatase that catalyzes the hydrolysis of nucleoside triphosphates to their monophosphate derivatives, with a high preference for the non-canonical purine nucleotides XTP (xanthosine triphosphate), dITP (deoxyinosine triphosphate) and ITP. Seems to function as a house-cleaning enzyme that removes non-canonical purine nucleotides from the nucleotide pool, thus preventing their incorporation into DNA/RNA and avoiding chromosomal lesions.</text>
</comment>
<comment type="catalytic activity">
    <reaction evidence="10">
        <text>ITP + H2O = IMP + diphosphate + H(+)</text>
        <dbReference type="Rhea" id="RHEA:29399"/>
        <dbReference type="ChEBI" id="CHEBI:15377"/>
        <dbReference type="ChEBI" id="CHEBI:15378"/>
        <dbReference type="ChEBI" id="CHEBI:33019"/>
        <dbReference type="ChEBI" id="CHEBI:58053"/>
        <dbReference type="ChEBI" id="CHEBI:61402"/>
        <dbReference type="EC" id="3.6.1.66"/>
    </reaction>
</comment>
<keyword evidence="3 10" id="KW-0479">Metal-binding</keyword>
<dbReference type="EMBL" id="FNIT01000001">
    <property type="protein sequence ID" value="SDN65670.1"/>
    <property type="molecule type" value="Genomic_DNA"/>
</dbReference>
<dbReference type="GO" id="GO:0009117">
    <property type="term" value="P:nucleotide metabolic process"/>
    <property type="evidence" value="ECO:0007669"/>
    <property type="project" value="UniProtKB-KW"/>
</dbReference>
<dbReference type="RefSeq" id="WP_090668623.1">
    <property type="nucleotide sequence ID" value="NZ_FNIT01000001.1"/>
</dbReference>
<evidence type="ECO:0000313" key="13">
    <source>
        <dbReference type="Proteomes" id="UP000198793"/>
    </source>
</evidence>
<dbReference type="EC" id="3.6.1.66" evidence="10"/>
<feature type="binding site" evidence="10">
    <location>
        <begin position="172"/>
        <end position="175"/>
    </location>
    <ligand>
        <name>substrate</name>
    </ligand>
</feature>
<keyword evidence="5 10" id="KW-0378">Hydrolase</keyword>
<protein>
    <recommendedName>
        <fullName evidence="10">dITP/XTP pyrophosphatase</fullName>
        <ecNumber evidence="10">3.6.1.66</ecNumber>
    </recommendedName>
    <alternativeName>
        <fullName evidence="10">Non-canonical purine NTP pyrophosphatase</fullName>
    </alternativeName>
    <alternativeName>
        <fullName evidence="10">Non-standard purine NTP pyrophosphatase</fullName>
    </alternativeName>
    <alternativeName>
        <fullName evidence="10">Nucleoside-triphosphate diphosphatase</fullName>
    </alternativeName>
    <alternativeName>
        <fullName evidence="10">Nucleoside-triphosphate pyrophosphatase</fullName>
        <shortName evidence="10">NTPase</shortName>
    </alternativeName>
</protein>
<dbReference type="PANTHER" id="PTHR11067:SF9">
    <property type="entry name" value="INOSINE TRIPHOSPHATE PYROPHOSPHATASE"/>
    <property type="match status" value="1"/>
</dbReference>
<evidence type="ECO:0000256" key="8">
    <source>
        <dbReference type="ARBA" id="ARBA00051875"/>
    </source>
</evidence>
<feature type="binding site" evidence="10">
    <location>
        <position position="195"/>
    </location>
    <ligand>
        <name>substrate</name>
    </ligand>
</feature>
<feature type="binding site" evidence="10">
    <location>
        <begin position="208"/>
        <end position="209"/>
    </location>
    <ligand>
        <name>substrate</name>
    </ligand>
</feature>